<name>A0ABS8VUZ5_9PROT</name>
<keyword evidence="2" id="KW-1185">Reference proteome</keyword>
<gene>
    <name evidence="1" type="ORF">LWC05_00485</name>
</gene>
<proteinExistence type="predicted"/>
<evidence type="ECO:0000313" key="1">
    <source>
        <dbReference type="EMBL" id="MCE0742377.1"/>
    </source>
</evidence>
<dbReference type="RefSeq" id="WP_232876002.1">
    <property type="nucleotide sequence ID" value="NZ_JAJSOJ010000002.1"/>
</dbReference>
<sequence>MRSGCPLHRKAACIGDGRTGSLQQGSGLADVGVPCQITLPKPRKACAKPDAYLWWNEYHPTRHAHALIATRMVEALQQP</sequence>
<dbReference type="InterPro" id="IPR036514">
    <property type="entry name" value="SGNH_hydro_sf"/>
</dbReference>
<protein>
    <submittedName>
        <fullName evidence="1">Uncharacterized protein</fullName>
    </submittedName>
</protein>
<dbReference type="Gene3D" id="3.40.50.1110">
    <property type="entry name" value="SGNH hydrolase"/>
    <property type="match status" value="1"/>
</dbReference>
<comment type="caution">
    <text evidence="1">The sequence shown here is derived from an EMBL/GenBank/DDBJ whole genome shotgun (WGS) entry which is preliminary data.</text>
</comment>
<dbReference type="Proteomes" id="UP001521074">
    <property type="component" value="Unassembled WGS sequence"/>
</dbReference>
<organism evidence="1 2">
    <name type="scientific">Acetobacter sicerae</name>
    <dbReference type="NCBI Taxonomy" id="85325"/>
    <lineage>
        <taxon>Bacteria</taxon>
        <taxon>Pseudomonadati</taxon>
        <taxon>Pseudomonadota</taxon>
        <taxon>Alphaproteobacteria</taxon>
        <taxon>Acetobacterales</taxon>
        <taxon>Acetobacteraceae</taxon>
        <taxon>Acetobacter</taxon>
    </lineage>
</organism>
<dbReference type="EMBL" id="JAJSOJ010000002">
    <property type="protein sequence ID" value="MCE0742377.1"/>
    <property type="molecule type" value="Genomic_DNA"/>
</dbReference>
<accession>A0ABS8VUZ5</accession>
<evidence type="ECO:0000313" key="2">
    <source>
        <dbReference type="Proteomes" id="UP001521074"/>
    </source>
</evidence>
<reference evidence="1 2" key="1">
    <citation type="submission" date="2021-12" db="EMBL/GenBank/DDBJ databases">
        <title>Genome sequence of Acetobacter sicerae DmPark20a_162.</title>
        <authorList>
            <person name="Chaston J.M."/>
        </authorList>
    </citation>
    <scope>NUCLEOTIDE SEQUENCE [LARGE SCALE GENOMIC DNA]</scope>
    <source>
        <strain evidence="1 2">DmPark20a_162</strain>
    </source>
</reference>